<dbReference type="InterPro" id="IPR009080">
    <property type="entry name" value="tRNAsynth_Ia_anticodon-bd"/>
</dbReference>
<dbReference type="GO" id="GO:0032543">
    <property type="term" value="P:mitochondrial translation"/>
    <property type="evidence" value="ECO:0007669"/>
    <property type="project" value="TreeGrafter"/>
</dbReference>
<dbReference type="GO" id="GO:0006428">
    <property type="term" value="P:isoleucyl-tRNA aminoacylation"/>
    <property type="evidence" value="ECO:0007669"/>
    <property type="project" value="InterPro"/>
</dbReference>
<evidence type="ECO:0000256" key="11">
    <source>
        <dbReference type="RuleBase" id="RU363035"/>
    </source>
</evidence>
<evidence type="ECO:0000313" key="14">
    <source>
        <dbReference type="EMBL" id="OEU13987.1"/>
    </source>
</evidence>
<evidence type="ECO:0000313" key="15">
    <source>
        <dbReference type="Proteomes" id="UP000095751"/>
    </source>
</evidence>
<dbReference type="InParanoid" id="A0A1E7F759"/>
<dbReference type="InterPro" id="IPR014729">
    <property type="entry name" value="Rossmann-like_a/b/a_fold"/>
</dbReference>
<evidence type="ECO:0000256" key="7">
    <source>
        <dbReference type="ARBA" id="ARBA00022917"/>
    </source>
</evidence>
<dbReference type="KEGG" id="fcy:FRACYDRAFT_276205"/>
<dbReference type="CDD" id="cd07960">
    <property type="entry name" value="Anticodon_Ia_Ile_BEm"/>
    <property type="match status" value="1"/>
</dbReference>
<dbReference type="GO" id="GO:0002161">
    <property type="term" value="F:aminoacyl-tRNA deacylase activity"/>
    <property type="evidence" value="ECO:0007669"/>
    <property type="project" value="InterPro"/>
</dbReference>
<evidence type="ECO:0000259" key="12">
    <source>
        <dbReference type="Pfam" id="PF00133"/>
    </source>
</evidence>
<proteinExistence type="inferred from homology"/>
<dbReference type="PRINTS" id="PR00984">
    <property type="entry name" value="TRNASYNTHILE"/>
</dbReference>
<dbReference type="Proteomes" id="UP000095751">
    <property type="component" value="Unassembled WGS sequence"/>
</dbReference>
<keyword evidence="7 11" id="KW-0648">Protein biosynthesis</keyword>
<dbReference type="EC" id="6.1.1.5" evidence="3"/>
<comment type="catalytic activity">
    <reaction evidence="10">
        <text>tRNA(Ile) + L-isoleucine + ATP = L-isoleucyl-tRNA(Ile) + AMP + diphosphate</text>
        <dbReference type="Rhea" id="RHEA:11060"/>
        <dbReference type="Rhea" id="RHEA-COMP:9666"/>
        <dbReference type="Rhea" id="RHEA-COMP:9695"/>
        <dbReference type="ChEBI" id="CHEBI:30616"/>
        <dbReference type="ChEBI" id="CHEBI:33019"/>
        <dbReference type="ChEBI" id="CHEBI:58045"/>
        <dbReference type="ChEBI" id="CHEBI:78442"/>
        <dbReference type="ChEBI" id="CHEBI:78528"/>
        <dbReference type="ChEBI" id="CHEBI:456215"/>
        <dbReference type="EC" id="6.1.1.5"/>
    </reaction>
</comment>
<reference evidence="14 15" key="1">
    <citation type="submission" date="2016-09" db="EMBL/GenBank/DDBJ databases">
        <title>Extensive genetic diversity and differential bi-allelic expression allows diatom success in the polar Southern Ocean.</title>
        <authorList>
            <consortium name="DOE Joint Genome Institute"/>
            <person name="Mock T."/>
            <person name="Otillar R.P."/>
            <person name="Strauss J."/>
            <person name="Dupont C."/>
            <person name="Frickenhaus S."/>
            <person name="Maumus F."/>
            <person name="Mcmullan M."/>
            <person name="Sanges R."/>
            <person name="Schmutz J."/>
            <person name="Toseland A."/>
            <person name="Valas R."/>
            <person name="Veluchamy A."/>
            <person name="Ward B.J."/>
            <person name="Allen A."/>
            <person name="Barry K."/>
            <person name="Falciatore A."/>
            <person name="Ferrante M."/>
            <person name="Fortunato A.E."/>
            <person name="Gloeckner G."/>
            <person name="Gruber A."/>
            <person name="Hipkin R."/>
            <person name="Janech M."/>
            <person name="Kroth P."/>
            <person name="Leese F."/>
            <person name="Lindquist E."/>
            <person name="Lyon B.R."/>
            <person name="Martin J."/>
            <person name="Mayer C."/>
            <person name="Parker M."/>
            <person name="Quesneville H."/>
            <person name="Raymond J."/>
            <person name="Uhlig C."/>
            <person name="Valentin K.U."/>
            <person name="Worden A.Z."/>
            <person name="Armbrust E.V."/>
            <person name="Bowler C."/>
            <person name="Green B."/>
            <person name="Moulton V."/>
            <person name="Van Oosterhout C."/>
            <person name="Grigoriev I."/>
        </authorList>
    </citation>
    <scope>NUCLEOTIDE SEQUENCE [LARGE SCALE GENOMIC DNA]</scope>
    <source>
        <strain evidence="14 15">CCMP1102</strain>
    </source>
</reference>
<keyword evidence="5 11" id="KW-0547">Nucleotide-binding</keyword>
<keyword evidence="15" id="KW-1185">Reference proteome</keyword>
<dbReference type="GO" id="GO:0005739">
    <property type="term" value="C:mitochondrion"/>
    <property type="evidence" value="ECO:0007669"/>
    <property type="project" value="UniProtKB-SubCell"/>
</dbReference>
<dbReference type="SUPFAM" id="SSF52374">
    <property type="entry name" value="Nucleotidylyl transferase"/>
    <property type="match status" value="1"/>
</dbReference>
<evidence type="ECO:0000256" key="9">
    <source>
        <dbReference type="ARBA" id="ARBA00032665"/>
    </source>
</evidence>
<dbReference type="GO" id="GO:0005524">
    <property type="term" value="F:ATP binding"/>
    <property type="evidence" value="ECO:0007669"/>
    <property type="project" value="UniProtKB-KW"/>
</dbReference>
<dbReference type="PROSITE" id="PS00178">
    <property type="entry name" value="AA_TRNA_LIGASE_I"/>
    <property type="match status" value="1"/>
</dbReference>
<evidence type="ECO:0000256" key="5">
    <source>
        <dbReference type="ARBA" id="ARBA00022741"/>
    </source>
</evidence>
<comment type="subcellular location">
    <subcellularLocation>
        <location evidence="1">Mitochondrion</location>
    </subcellularLocation>
</comment>
<dbReference type="GO" id="GO:0000049">
    <property type="term" value="F:tRNA binding"/>
    <property type="evidence" value="ECO:0007669"/>
    <property type="project" value="InterPro"/>
</dbReference>
<evidence type="ECO:0000256" key="2">
    <source>
        <dbReference type="ARBA" id="ARBA00005594"/>
    </source>
</evidence>
<dbReference type="GO" id="GO:0004822">
    <property type="term" value="F:isoleucine-tRNA ligase activity"/>
    <property type="evidence" value="ECO:0007669"/>
    <property type="project" value="UniProtKB-EC"/>
</dbReference>
<accession>A0A1E7F759</accession>
<dbReference type="InterPro" id="IPR009008">
    <property type="entry name" value="Val/Leu/Ile-tRNA-synth_edit"/>
</dbReference>
<dbReference type="EMBL" id="KV784361">
    <property type="protein sequence ID" value="OEU13987.1"/>
    <property type="molecule type" value="Genomic_DNA"/>
</dbReference>
<dbReference type="HAMAP" id="MF_02002">
    <property type="entry name" value="Ile_tRNA_synth_type1"/>
    <property type="match status" value="1"/>
</dbReference>
<dbReference type="InterPro" id="IPR001412">
    <property type="entry name" value="aa-tRNA-synth_I_CS"/>
</dbReference>
<dbReference type="PANTHER" id="PTHR42765:SF1">
    <property type="entry name" value="ISOLEUCINE--TRNA LIGASE, MITOCHONDRIAL"/>
    <property type="match status" value="1"/>
</dbReference>
<dbReference type="SUPFAM" id="SSF50677">
    <property type="entry name" value="ValRS/IleRS/LeuRS editing domain"/>
    <property type="match status" value="1"/>
</dbReference>
<dbReference type="InterPro" id="IPR002300">
    <property type="entry name" value="aa-tRNA-synth_Ia"/>
</dbReference>
<feature type="domain" description="Methionyl/Valyl/Leucyl/Isoleucyl-tRNA synthetase anticodon-binding" evidence="13">
    <location>
        <begin position="642"/>
        <end position="794"/>
    </location>
</feature>
<evidence type="ECO:0000256" key="10">
    <source>
        <dbReference type="ARBA" id="ARBA00048359"/>
    </source>
</evidence>
<dbReference type="Gene3D" id="1.10.730.20">
    <property type="match status" value="1"/>
</dbReference>
<dbReference type="InterPro" id="IPR013155">
    <property type="entry name" value="M/V/L/I-tRNA-synth_anticd-bd"/>
</dbReference>
<dbReference type="FunFam" id="3.40.50.620:FF:000111">
    <property type="entry name" value="Mitochondrial isoleucyl-tRNA synthetase"/>
    <property type="match status" value="1"/>
</dbReference>
<dbReference type="Gene3D" id="3.40.50.620">
    <property type="entry name" value="HUPs"/>
    <property type="match status" value="2"/>
</dbReference>
<evidence type="ECO:0000256" key="8">
    <source>
        <dbReference type="ARBA" id="ARBA00023146"/>
    </source>
</evidence>
<evidence type="ECO:0000256" key="4">
    <source>
        <dbReference type="ARBA" id="ARBA00022598"/>
    </source>
</evidence>
<dbReference type="FunFam" id="3.90.740.10:FF:000009">
    <property type="entry name" value="Isoleucyl-tRNA synthetase 2, mitochondrial"/>
    <property type="match status" value="1"/>
</dbReference>
<dbReference type="InterPro" id="IPR033708">
    <property type="entry name" value="Anticodon_Ile_BEm"/>
</dbReference>
<dbReference type="OrthoDB" id="10264412at2759"/>
<comment type="similarity">
    <text evidence="2 11">Belongs to the class-I aminoacyl-tRNA synthetase family.</text>
</comment>
<dbReference type="InterPro" id="IPR023585">
    <property type="entry name" value="Ile-tRNA-ligase_type1"/>
</dbReference>
<keyword evidence="4 11" id="KW-0436">Ligase</keyword>
<protein>
    <recommendedName>
        <fullName evidence="3">isoleucine--tRNA ligase</fullName>
        <ecNumber evidence="3">6.1.1.5</ecNumber>
    </recommendedName>
    <alternativeName>
        <fullName evidence="9">Isoleucyl-tRNA synthetase</fullName>
    </alternativeName>
</protein>
<dbReference type="AlphaFoldDB" id="A0A1E7F759"/>
<dbReference type="Gene3D" id="3.90.740.10">
    <property type="entry name" value="Valyl/Leucyl/Isoleucyl-tRNA synthetase, editing domain"/>
    <property type="match status" value="1"/>
</dbReference>
<dbReference type="InterPro" id="IPR002301">
    <property type="entry name" value="Ile-tRNA-ligase"/>
</dbReference>
<organism evidence="14 15">
    <name type="scientific">Fragilariopsis cylindrus CCMP1102</name>
    <dbReference type="NCBI Taxonomy" id="635003"/>
    <lineage>
        <taxon>Eukaryota</taxon>
        <taxon>Sar</taxon>
        <taxon>Stramenopiles</taxon>
        <taxon>Ochrophyta</taxon>
        <taxon>Bacillariophyta</taxon>
        <taxon>Bacillariophyceae</taxon>
        <taxon>Bacillariophycidae</taxon>
        <taxon>Bacillariales</taxon>
        <taxon>Bacillariaceae</taxon>
        <taxon>Fragilariopsis</taxon>
    </lineage>
</organism>
<dbReference type="Pfam" id="PF00133">
    <property type="entry name" value="tRNA-synt_1"/>
    <property type="match status" value="1"/>
</dbReference>
<evidence type="ECO:0000256" key="3">
    <source>
        <dbReference type="ARBA" id="ARBA00013165"/>
    </source>
</evidence>
<evidence type="ECO:0000256" key="6">
    <source>
        <dbReference type="ARBA" id="ARBA00022840"/>
    </source>
</evidence>
<evidence type="ECO:0000259" key="13">
    <source>
        <dbReference type="Pfam" id="PF08264"/>
    </source>
</evidence>
<gene>
    <name evidence="14" type="ORF">FRACYDRAFT_276205</name>
</gene>
<dbReference type="SUPFAM" id="SSF47323">
    <property type="entry name" value="Anticodon-binding domain of a subclass of class I aminoacyl-tRNA synthetases"/>
    <property type="match status" value="1"/>
</dbReference>
<keyword evidence="8 11" id="KW-0030">Aminoacyl-tRNA synthetase</keyword>
<evidence type="ECO:0000256" key="1">
    <source>
        <dbReference type="ARBA" id="ARBA00004173"/>
    </source>
</evidence>
<keyword evidence="6 11" id="KW-0067">ATP-binding</keyword>
<dbReference type="PANTHER" id="PTHR42765">
    <property type="entry name" value="SOLEUCYL-TRNA SYNTHETASE"/>
    <property type="match status" value="1"/>
</dbReference>
<feature type="domain" description="Aminoacyl-tRNA synthetase class Ia" evidence="12">
    <location>
        <begin position="13"/>
        <end position="431"/>
    </location>
</feature>
<sequence>MIALLSAIALRAKEASKDRFVLHDGPPYANGSLHCGHALNKILKDFINRKQALNGKQVHYIPGWDCHGLPIELKVLQTMKSKERQALTPITLREKAATFAKKTVEEQSKSFQRYGIFGDFEKPYLTLQPEFEAAQIRVFGEMFQKGFIFRGRKPVHWSPSSRTALAEAELEYPENHISKSIYVAFDIVEASDALKEYHSTDKPVKVAIWTTTPWTMPANMAIAVNPELSYSVVNHESTGKLIVATDLIETIAKKVDLPEGEEFQILCSLPGSELVGTIYTHPLYDRNSPVLEGGDYITTESGTGLVHTAPGHGQEDYQVGLKNGLDLLSPVDDGGRFTIEAGEQFKGLDVLKEGNQAIIDALTTEGALLKVEDYNHKYPYDWRTKKPTIFRATDQWFASVAEFRDAALKAVDTVQWVPENGKNRNEVLLNDSTLSHIEKIIAEQGCDAWWKLDEVDLLPQELKAEADKWKKGTDTMDVWFDSGSSWAGVASTRDELAYPADMYLEGSDQHRGWFQSSLLTSVAVNDQAPYKTVLTHGFVLDEKGFKMSKSLGNVIDPLYVIEGGNNKKLEPAYGADVLRLWVASVDYSGDVGIGPNVIKQTFESYRKLRNTARYLIGNLADFLPEGEDNSSAVPYDELPSLDKWMLGRLSSTINEVDEAMNVFEYQRAVQELLRFSSIELSNFYLDVAKDRLYISATDDFRRRSCQTVLHAVLEGLSKAIAPILPHMAEDIWQNLPYSKPTGSVFEGGWPTHLAQFEEYDTEKWDLVRLVRDDVNKMLEEARTDKLVGASLDAAAYLYVADDEKRKTLENMMGDESLIIPPVKTNGVDELRTTLMLSQIHIVDSPEMILDSCDEKYVSTSDTSSGCIVGVTKSEGTKCGRCWFYDTQIGKLGLPHDDICQRCNDAITVWEKKTGEAFVRPATEEAIVS</sequence>
<dbReference type="FunFam" id="1.10.730.20:FF:000001">
    <property type="entry name" value="Isoleucine--tRNA ligase"/>
    <property type="match status" value="1"/>
</dbReference>
<dbReference type="Pfam" id="PF08264">
    <property type="entry name" value="Anticodon_1"/>
    <property type="match status" value="1"/>
</dbReference>
<name>A0A1E7F759_9STRA</name>
<dbReference type="InterPro" id="IPR050081">
    <property type="entry name" value="Ile-tRNA_ligase"/>
</dbReference>